<evidence type="ECO:0000313" key="5">
    <source>
        <dbReference type="WBParaSite" id="ASIM_0001614201-mRNA-1"/>
    </source>
</evidence>
<dbReference type="InterPro" id="IPR057322">
    <property type="entry name" value="Rgr-1_C"/>
</dbReference>
<dbReference type="AlphaFoldDB" id="A0A0M3K5A1"/>
<keyword evidence="4" id="KW-1185">Reference proteome</keyword>
<evidence type="ECO:0000259" key="2">
    <source>
        <dbReference type="Pfam" id="PF25308"/>
    </source>
</evidence>
<reference evidence="3 4" key="2">
    <citation type="submission" date="2018-11" db="EMBL/GenBank/DDBJ databases">
        <authorList>
            <consortium name="Pathogen Informatics"/>
        </authorList>
    </citation>
    <scope>NUCLEOTIDE SEQUENCE [LARGE SCALE GENOMIC DNA]</scope>
</reference>
<feature type="region of interest" description="Disordered" evidence="1">
    <location>
        <begin position="1"/>
        <end position="27"/>
    </location>
</feature>
<sequence>MGRSPASRIVASPMSSSHLSLSAPSVAGGGESEASSLRYMPSTSSSTDHAALSRNAFLIDHNALSKMTSINEQGICPLEEYLFALSYISRLGNALEGYRREYQHQYQRTNMQTPSTAHHPYVPFLNLYVASDSIRLSSVLKIAEGEDIPPLMDIRIAERYFERCVSRLGNELAFVSFVNACRLATSGTFSAIARIMNAQMEWNEDSVWRPSLQLTVWSHEGSNPRARLSLGIVIDQTNISVLLLVSSRFISIALCLRPTRPDPNERSADASKHLIQLIYNTQTNSVMRRCAANDDDPSGINQLLANISEKYARSNERSLWPAVQCLAHNFVHSKNVVS</sequence>
<evidence type="ECO:0000313" key="3">
    <source>
        <dbReference type="EMBL" id="VDK55483.1"/>
    </source>
</evidence>
<protein>
    <submittedName>
        <fullName evidence="5">Ras-GEF domain-containing protein</fullName>
    </submittedName>
</protein>
<reference evidence="5" key="1">
    <citation type="submission" date="2017-02" db="UniProtKB">
        <authorList>
            <consortium name="WormBaseParasite"/>
        </authorList>
    </citation>
    <scope>IDENTIFICATION</scope>
</reference>
<proteinExistence type="predicted"/>
<organism evidence="5">
    <name type="scientific">Anisakis simplex</name>
    <name type="common">Herring worm</name>
    <dbReference type="NCBI Taxonomy" id="6269"/>
    <lineage>
        <taxon>Eukaryota</taxon>
        <taxon>Metazoa</taxon>
        <taxon>Ecdysozoa</taxon>
        <taxon>Nematoda</taxon>
        <taxon>Chromadorea</taxon>
        <taxon>Rhabditida</taxon>
        <taxon>Spirurina</taxon>
        <taxon>Ascaridomorpha</taxon>
        <taxon>Ascaridoidea</taxon>
        <taxon>Anisakidae</taxon>
        <taxon>Anisakis</taxon>
        <taxon>Anisakis simplex complex</taxon>
    </lineage>
</organism>
<gene>
    <name evidence="3" type="ORF">ASIM_LOCUS15549</name>
</gene>
<dbReference type="Proteomes" id="UP000267096">
    <property type="component" value="Unassembled WGS sequence"/>
</dbReference>
<feature type="compositionally biased region" description="Low complexity" evidence="1">
    <location>
        <begin position="11"/>
        <end position="27"/>
    </location>
</feature>
<accession>A0A0M3K5A1</accession>
<name>A0A0M3K5A1_ANISI</name>
<dbReference type="Pfam" id="PF25308">
    <property type="entry name" value="Rgr-1_C"/>
    <property type="match status" value="1"/>
</dbReference>
<feature type="domain" description="Rgr-1 C-terminal" evidence="2">
    <location>
        <begin position="154"/>
        <end position="216"/>
    </location>
</feature>
<dbReference type="EMBL" id="UYRR01032401">
    <property type="protein sequence ID" value="VDK55483.1"/>
    <property type="molecule type" value="Genomic_DNA"/>
</dbReference>
<evidence type="ECO:0000313" key="4">
    <source>
        <dbReference type="Proteomes" id="UP000267096"/>
    </source>
</evidence>
<evidence type="ECO:0000256" key="1">
    <source>
        <dbReference type="SAM" id="MobiDB-lite"/>
    </source>
</evidence>
<dbReference type="WBParaSite" id="ASIM_0001614201-mRNA-1">
    <property type="protein sequence ID" value="ASIM_0001614201-mRNA-1"/>
    <property type="gene ID" value="ASIM_0001614201"/>
</dbReference>
<dbReference type="OrthoDB" id="205099at2759"/>